<feature type="region of interest" description="Disordered" evidence="1">
    <location>
        <begin position="1"/>
        <end position="53"/>
    </location>
</feature>
<keyword evidence="3" id="KW-1185">Reference proteome</keyword>
<proteinExistence type="predicted"/>
<sequence length="237" mass="26694">MAPKKGSSASGKNVIPTPPGSGTDIQKITSYFEKPSKETHPSPAGPSQSRDNDYIQNETQNENVFIFYFPDVVNDNNNEMPPLEDIPLNDVEFDTVPPAQLNEDDITSPVSAQVNVGGETSGSGSQQNLNSTKENTQWTPISGRKRKERKWDLGRSFRLEWVSKFPFIEPVENENKVEPPKECKCTICSWKLGRDKTMQLKLDTIEKHVGKIYEKIIVDGVEKNVSRWKTVDDCLHI</sequence>
<protein>
    <submittedName>
        <fullName evidence="2">Uncharacterized protein</fullName>
    </submittedName>
</protein>
<evidence type="ECO:0000313" key="3">
    <source>
        <dbReference type="Proteomes" id="UP000824469"/>
    </source>
</evidence>
<organism evidence="2 3">
    <name type="scientific">Taxus chinensis</name>
    <name type="common">Chinese yew</name>
    <name type="synonym">Taxus wallichiana var. chinensis</name>
    <dbReference type="NCBI Taxonomy" id="29808"/>
    <lineage>
        <taxon>Eukaryota</taxon>
        <taxon>Viridiplantae</taxon>
        <taxon>Streptophyta</taxon>
        <taxon>Embryophyta</taxon>
        <taxon>Tracheophyta</taxon>
        <taxon>Spermatophyta</taxon>
        <taxon>Pinopsida</taxon>
        <taxon>Pinidae</taxon>
        <taxon>Conifers II</taxon>
        <taxon>Cupressales</taxon>
        <taxon>Taxaceae</taxon>
        <taxon>Taxus</taxon>
    </lineage>
</organism>
<evidence type="ECO:0000313" key="2">
    <source>
        <dbReference type="EMBL" id="KAH9292680.1"/>
    </source>
</evidence>
<dbReference type="AlphaFoldDB" id="A0AA38C237"/>
<dbReference type="Proteomes" id="UP000824469">
    <property type="component" value="Unassembled WGS sequence"/>
</dbReference>
<gene>
    <name evidence="2" type="ORF">KI387_042134</name>
</gene>
<dbReference type="EMBL" id="JAHRHJ020002586">
    <property type="protein sequence ID" value="KAH9292680.1"/>
    <property type="molecule type" value="Genomic_DNA"/>
</dbReference>
<name>A0AA38C237_TAXCH</name>
<reference evidence="2 3" key="1">
    <citation type="journal article" date="2021" name="Nat. Plants">
        <title>The Taxus genome provides insights into paclitaxel biosynthesis.</title>
        <authorList>
            <person name="Xiong X."/>
            <person name="Gou J."/>
            <person name="Liao Q."/>
            <person name="Li Y."/>
            <person name="Zhou Q."/>
            <person name="Bi G."/>
            <person name="Li C."/>
            <person name="Du R."/>
            <person name="Wang X."/>
            <person name="Sun T."/>
            <person name="Guo L."/>
            <person name="Liang H."/>
            <person name="Lu P."/>
            <person name="Wu Y."/>
            <person name="Zhang Z."/>
            <person name="Ro D.K."/>
            <person name="Shang Y."/>
            <person name="Huang S."/>
            <person name="Yan J."/>
        </authorList>
    </citation>
    <scope>NUCLEOTIDE SEQUENCE [LARGE SCALE GENOMIC DNA]</scope>
    <source>
        <strain evidence="2">Ta-2019</strain>
    </source>
</reference>
<evidence type="ECO:0000256" key="1">
    <source>
        <dbReference type="SAM" id="MobiDB-lite"/>
    </source>
</evidence>
<comment type="caution">
    <text evidence="2">The sequence shown here is derived from an EMBL/GenBank/DDBJ whole genome shotgun (WGS) entry which is preliminary data.</text>
</comment>
<feature type="compositionally biased region" description="Polar residues" evidence="1">
    <location>
        <begin position="122"/>
        <end position="137"/>
    </location>
</feature>
<accession>A0AA38C237</accession>
<feature type="region of interest" description="Disordered" evidence="1">
    <location>
        <begin position="116"/>
        <end position="137"/>
    </location>
</feature>
<feature type="non-terminal residue" evidence="2">
    <location>
        <position position="237"/>
    </location>
</feature>